<sequence length="471" mass="52486">MCETRRQRIAGMLEKQSRWRKEWCERFFVLEEDFINYFVSPPAILSDDSLRDEIRGRIPLAGVMAEPLQEPGRPYCIRLGRDIVSCKTEPEQQKWLQAIRAAAHVEATCRTGSFASTADHEVARSLNGNAHQGRDPRERSGQQAELILLNPEGTQKVLQWREPATVQLSSSRPAMLLVLDQSAPSKDRPFGPTQALCRLAADRCVPGCHNFPVERLGRSASGALECQALRVEILSSSILHAEMWRSSASSFGAVGAACLLIWWYSAFVYAVAGLPLILYSLQSLQRAQHVTFKAEQLVRAERGSREVPSPARSPSNNGAVREAAPRWSGTWILDKSCSEKYEPILKDMGVNYLIRKAADAKTSVLVISKSATHVNFVVKNLVTVEDLLPVDGAWVPKPVPPAGRMRGEMRLRLTKSTENELEMVTEFPPGEGGLCDTLVVDDDGNSFSRRVVRKRSDGTQLECTRVFRRMS</sequence>
<dbReference type="OrthoDB" id="412780at2759"/>
<gene>
    <name evidence="1" type="ORF">AK812_SmicGene35304</name>
</gene>
<dbReference type="OMA" id="ISKSATH"/>
<dbReference type="SUPFAM" id="SSF50814">
    <property type="entry name" value="Lipocalins"/>
    <property type="match status" value="1"/>
</dbReference>
<dbReference type="InterPro" id="IPR001849">
    <property type="entry name" value="PH_domain"/>
</dbReference>
<dbReference type="Proteomes" id="UP000186817">
    <property type="component" value="Unassembled WGS sequence"/>
</dbReference>
<evidence type="ECO:0000313" key="2">
    <source>
        <dbReference type="Proteomes" id="UP000186817"/>
    </source>
</evidence>
<dbReference type="EMBL" id="LSRX01001085">
    <property type="protein sequence ID" value="OLP83881.1"/>
    <property type="molecule type" value="Genomic_DNA"/>
</dbReference>
<organism evidence="1 2">
    <name type="scientific">Symbiodinium microadriaticum</name>
    <name type="common">Dinoflagellate</name>
    <name type="synonym">Zooxanthella microadriatica</name>
    <dbReference type="NCBI Taxonomy" id="2951"/>
    <lineage>
        <taxon>Eukaryota</taxon>
        <taxon>Sar</taxon>
        <taxon>Alveolata</taxon>
        <taxon>Dinophyceae</taxon>
        <taxon>Suessiales</taxon>
        <taxon>Symbiodiniaceae</taxon>
        <taxon>Symbiodinium</taxon>
    </lineage>
</organism>
<name>A0A1Q9CLT1_SYMMI</name>
<dbReference type="AlphaFoldDB" id="A0A1Q9CLT1"/>
<dbReference type="Gene3D" id="2.30.29.30">
    <property type="entry name" value="Pleckstrin-homology domain (PH domain)/Phosphotyrosine-binding domain (PTB)"/>
    <property type="match status" value="1"/>
</dbReference>
<proteinExistence type="predicted"/>
<dbReference type="Pfam" id="PF00169">
    <property type="entry name" value="PH"/>
    <property type="match status" value="1"/>
</dbReference>
<keyword evidence="2" id="KW-1185">Reference proteome</keyword>
<dbReference type="SUPFAM" id="SSF50729">
    <property type="entry name" value="PH domain-like"/>
    <property type="match status" value="1"/>
</dbReference>
<comment type="caution">
    <text evidence="1">The sequence shown here is derived from an EMBL/GenBank/DDBJ whole genome shotgun (WGS) entry which is preliminary data.</text>
</comment>
<accession>A0A1Q9CLT1</accession>
<protein>
    <submittedName>
        <fullName evidence="1">Uncharacterized protein</fullName>
    </submittedName>
</protein>
<evidence type="ECO:0000313" key="1">
    <source>
        <dbReference type="EMBL" id="OLP83881.1"/>
    </source>
</evidence>
<dbReference type="InterPro" id="IPR011993">
    <property type="entry name" value="PH-like_dom_sf"/>
</dbReference>
<dbReference type="InterPro" id="IPR012674">
    <property type="entry name" value="Calycin"/>
</dbReference>
<dbReference type="PROSITE" id="PS50003">
    <property type="entry name" value="PH_DOMAIN"/>
    <property type="match status" value="1"/>
</dbReference>
<dbReference type="SMART" id="SM00233">
    <property type="entry name" value="PH"/>
    <property type="match status" value="1"/>
</dbReference>
<dbReference type="Gene3D" id="2.40.128.20">
    <property type="match status" value="1"/>
</dbReference>
<reference evidence="1 2" key="1">
    <citation type="submission" date="2016-02" db="EMBL/GenBank/DDBJ databases">
        <title>Genome analysis of coral dinoflagellate symbionts highlights evolutionary adaptations to a symbiotic lifestyle.</title>
        <authorList>
            <person name="Aranda M."/>
            <person name="Li Y."/>
            <person name="Liew Y.J."/>
            <person name="Baumgarten S."/>
            <person name="Simakov O."/>
            <person name="Wilson M."/>
            <person name="Piel J."/>
            <person name="Ashoor H."/>
            <person name="Bougouffa S."/>
            <person name="Bajic V.B."/>
            <person name="Ryu T."/>
            <person name="Ravasi T."/>
            <person name="Bayer T."/>
            <person name="Micklem G."/>
            <person name="Kim H."/>
            <person name="Bhak J."/>
            <person name="Lajeunesse T.C."/>
            <person name="Voolstra C.R."/>
        </authorList>
    </citation>
    <scope>NUCLEOTIDE SEQUENCE [LARGE SCALE GENOMIC DNA]</scope>
    <source>
        <strain evidence="1 2">CCMP2467</strain>
    </source>
</reference>